<dbReference type="InterPro" id="IPR036291">
    <property type="entry name" value="NAD(P)-bd_dom_sf"/>
</dbReference>
<dbReference type="SUPFAM" id="SSF51735">
    <property type="entry name" value="NAD(P)-binding Rossmann-fold domains"/>
    <property type="match status" value="1"/>
</dbReference>
<protein>
    <recommendedName>
        <fullName evidence="1">Thioester reductase (TE) domain-containing protein</fullName>
    </recommendedName>
</protein>
<dbReference type="InterPro" id="IPR026055">
    <property type="entry name" value="FAR"/>
</dbReference>
<evidence type="ECO:0000259" key="1">
    <source>
        <dbReference type="Pfam" id="PF07993"/>
    </source>
</evidence>
<dbReference type="RefSeq" id="WP_055396365.1">
    <property type="nucleotide sequence ID" value="NZ_LCTZ01000002.1"/>
</dbReference>
<feature type="domain" description="Thioester reductase (TE)" evidence="1">
    <location>
        <begin position="5"/>
        <end position="253"/>
    </location>
</feature>
<accession>A0A0Q0WZT0</accession>
<comment type="caution">
    <text evidence="2">The sequence shown here is derived from an EMBL/GenBank/DDBJ whole genome shotgun (WGS) entry which is preliminary data.</text>
</comment>
<dbReference type="STRING" id="346185.AAY42_14195"/>
<dbReference type="EMBL" id="LCTZ01000002">
    <property type="protein sequence ID" value="KQC30911.1"/>
    <property type="molecule type" value="Genomic_DNA"/>
</dbReference>
<dbReference type="InterPro" id="IPR013120">
    <property type="entry name" value="FAR_NAD-bd"/>
</dbReference>
<dbReference type="AlphaFoldDB" id="A0A0Q0WZT0"/>
<keyword evidence="3" id="KW-1185">Reference proteome</keyword>
<proteinExistence type="predicted"/>
<organism evidence="2 3">
    <name type="scientific">Flagellimonas eckloniae</name>
    <dbReference type="NCBI Taxonomy" id="346185"/>
    <lineage>
        <taxon>Bacteria</taxon>
        <taxon>Pseudomonadati</taxon>
        <taxon>Bacteroidota</taxon>
        <taxon>Flavobacteriia</taxon>
        <taxon>Flavobacteriales</taxon>
        <taxon>Flavobacteriaceae</taxon>
        <taxon>Flagellimonas</taxon>
    </lineage>
</organism>
<dbReference type="GO" id="GO:0080019">
    <property type="term" value="F:alcohol-forming very long-chain fatty acyl-CoA reductase activity"/>
    <property type="evidence" value="ECO:0007669"/>
    <property type="project" value="InterPro"/>
</dbReference>
<reference evidence="2 3" key="1">
    <citation type="submission" date="2015-04" db="EMBL/GenBank/DDBJ databases">
        <title>Complete genome of flavobacterium.</title>
        <authorList>
            <person name="Kwon Y.M."/>
            <person name="Kim S.-J."/>
        </authorList>
    </citation>
    <scope>NUCLEOTIDE SEQUENCE [LARGE SCALE GENOMIC DNA]</scope>
    <source>
        <strain evidence="2 3">DK169</strain>
    </source>
</reference>
<dbReference type="PANTHER" id="PTHR11011">
    <property type="entry name" value="MALE STERILITY PROTEIN 2-RELATED"/>
    <property type="match status" value="1"/>
</dbReference>
<dbReference type="Pfam" id="PF07993">
    <property type="entry name" value="NAD_binding_4"/>
    <property type="match status" value="1"/>
</dbReference>
<dbReference type="PATRIC" id="fig|1547436.3.peg.2930"/>
<dbReference type="GO" id="GO:0035336">
    <property type="term" value="P:long-chain fatty-acyl-CoA metabolic process"/>
    <property type="evidence" value="ECO:0007669"/>
    <property type="project" value="TreeGrafter"/>
</dbReference>
<dbReference type="PANTHER" id="PTHR11011:SF45">
    <property type="entry name" value="FATTY ACYL-COA REDUCTASE CG8306-RELATED"/>
    <property type="match status" value="1"/>
</dbReference>
<dbReference type="Proteomes" id="UP000050827">
    <property type="component" value="Unassembled WGS sequence"/>
</dbReference>
<gene>
    <name evidence="2" type="ORF">AAY42_14195</name>
</gene>
<dbReference type="OrthoDB" id="9807212at2"/>
<sequence>MNIILTGATGTLGSQILFSLLESRFEHLESISLIVRKKNTTTPEERISKMLGSEILPEFLKKKKEAIHRKVRVVNAENILRPNTFLDSTKKYHFIHSAGFVNLSIDPNSKEEIFKENLTLTQNIFKVYTPYLAKFIYISTAFSIGKLGGLLKDNYVSEKQALYRNFYEASKHAAEKYLVKAGKTSAIPIQILRPSVLGGNIFDKPNFFISKYMVFYLFAKFFHKSTSSDTVRIQANTDSKLNIIPTDYAAKVIAKVFDTHISQLNIVHSTGTNIFNGITKILETVNFKSFKLTQELMDTASEFESSLEQFYYETIGVHLTPYLTSIPQEWDTTLLESILPLPKYNLEEYLVATVEFAKSNGFKNQRW</sequence>
<dbReference type="Gene3D" id="3.40.50.720">
    <property type="entry name" value="NAD(P)-binding Rossmann-like Domain"/>
    <property type="match status" value="1"/>
</dbReference>
<evidence type="ECO:0000313" key="2">
    <source>
        <dbReference type="EMBL" id="KQC30911.1"/>
    </source>
</evidence>
<evidence type="ECO:0000313" key="3">
    <source>
        <dbReference type="Proteomes" id="UP000050827"/>
    </source>
</evidence>
<name>A0A0Q0WZT0_9FLAO</name>